<dbReference type="AlphaFoldDB" id="A0AAV9WWH4"/>
<proteinExistence type="predicted"/>
<accession>A0AAV9WWH4</accession>
<name>A0AAV9WWH4_9PEZI</name>
<evidence type="ECO:0000256" key="1">
    <source>
        <dbReference type="SAM" id="MobiDB-lite"/>
    </source>
</evidence>
<protein>
    <submittedName>
        <fullName evidence="2">Uncharacterized protein</fullName>
    </submittedName>
</protein>
<reference evidence="2 3" key="1">
    <citation type="submission" date="2019-10" db="EMBL/GenBank/DDBJ databases">
        <authorList>
            <person name="Palmer J.M."/>
        </authorList>
    </citation>
    <scope>NUCLEOTIDE SEQUENCE [LARGE SCALE GENOMIC DNA]</scope>
    <source>
        <strain evidence="2 3">TWF694</strain>
    </source>
</reference>
<feature type="compositionally biased region" description="Polar residues" evidence="1">
    <location>
        <begin position="1"/>
        <end position="14"/>
    </location>
</feature>
<gene>
    <name evidence="2" type="ORF">TWF694_004549</name>
</gene>
<sequence length="179" mass="18826">MSAQNNNQIGSFTNSSDSSPPLSLSFPLVSIGQNPVNLPIVAADNTPITDGVESAPRINPNTTSQNLVASGTNTGTPNLQCISCGHPTRSAQCFCPPSTQYDSVNHLHRYLESSDDNNSGTDYSLSRYISAGDGEVPWSCVNATLRPVDLSGSVESLSLSDGSFELLEGLELPDVAHDA</sequence>
<organism evidence="2 3">
    <name type="scientific">Orbilia ellipsospora</name>
    <dbReference type="NCBI Taxonomy" id="2528407"/>
    <lineage>
        <taxon>Eukaryota</taxon>
        <taxon>Fungi</taxon>
        <taxon>Dikarya</taxon>
        <taxon>Ascomycota</taxon>
        <taxon>Pezizomycotina</taxon>
        <taxon>Orbiliomycetes</taxon>
        <taxon>Orbiliales</taxon>
        <taxon>Orbiliaceae</taxon>
        <taxon>Orbilia</taxon>
    </lineage>
</organism>
<evidence type="ECO:0000313" key="2">
    <source>
        <dbReference type="EMBL" id="KAK6527565.1"/>
    </source>
</evidence>
<comment type="caution">
    <text evidence="2">The sequence shown here is derived from an EMBL/GenBank/DDBJ whole genome shotgun (WGS) entry which is preliminary data.</text>
</comment>
<feature type="region of interest" description="Disordered" evidence="1">
    <location>
        <begin position="1"/>
        <end position="21"/>
    </location>
</feature>
<dbReference type="EMBL" id="JAVHJO010000015">
    <property type="protein sequence ID" value="KAK6527565.1"/>
    <property type="molecule type" value="Genomic_DNA"/>
</dbReference>
<evidence type="ECO:0000313" key="3">
    <source>
        <dbReference type="Proteomes" id="UP001365542"/>
    </source>
</evidence>
<keyword evidence="3" id="KW-1185">Reference proteome</keyword>
<dbReference type="Proteomes" id="UP001365542">
    <property type="component" value="Unassembled WGS sequence"/>
</dbReference>